<dbReference type="HAMAP" id="MF_00408">
    <property type="entry name" value="TATA_bind_prot_arch"/>
    <property type="match status" value="1"/>
</dbReference>
<keyword evidence="8" id="KW-1185">Reference proteome</keyword>
<dbReference type="FunFam" id="3.30.310.10:FF:000002">
    <property type="entry name" value="TATA-box-binding protein 2"/>
    <property type="match status" value="1"/>
</dbReference>
<dbReference type="InterPro" id="IPR030491">
    <property type="entry name" value="TBP_CS"/>
</dbReference>
<dbReference type="Proteomes" id="UP001497457">
    <property type="component" value="Chromosome 15b"/>
</dbReference>
<evidence type="ECO:0000256" key="2">
    <source>
        <dbReference type="ARBA" id="ARBA00005560"/>
    </source>
</evidence>
<dbReference type="GO" id="GO:0005634">
    <property type="term" value="C:nucleus"/>
    <property type="evidence" value="ECO:0007669"/>
    <property type="project" value="UniProtKB-SubCell"/>
</dbReference>
<dbReference type="InterPro" id="IPR033710">
    <property type="entry name" value="TBP_eukaryotic"/>
</dbReference>
<evidence type="ECO:0000256" key="1">
    <source>
        <dbReference type="ARBA" id="ARBA00004123"/>
    </source>
</evidence>
<evidence type="ECO:0000313" key="7">
    <source>
        <dbReference type="EMBL" id="CAL4934377.1"/>
    </source>
</evidence>
<organism evidence="7 8">
    <name type="scientific">Urochloa decumbens</name>
    <dbReference type="NCBI Taxonomy" id="240449"/>
    <lineage>
        <taxon>Eukaryota</taxon>
        <taxon>Viridiplantae</taxon>
        <taxon>Streptophyta</taxon>
        <taxon>Embryophyta</taxon>
        <taxon>Tracheophyta</taxon>
        <taxon>Spermatophyta</taxon>
        <taxon>Magnoliopsida</taxon>
        <taxon>Liliopsida</taxon>
        <taxon>Poales</taxon>
        <taxon>Poaceae</taxon>
        <taxon>PACMAD clade</taxon>
        <taxon>Panicoideae</taxon>
        <taxon>Panicodae</taxon>
        <taxon>Paniceae</taxon>
        <taxon>Melinidinae</taxon>
        <taxon>Urochloa</taxon>
    </lineage>
</organism>
<proteinExistence type="inferred from homology"/>
<comment type="subcellular location">
    <subcellularLocation>
        <location evidence="1">Nucleus</location>
    </subcellularLocation>
</comment>
<dbReference type="PRINTS" id="PR00686">
    <property type="entry name" value="TIFACTORIID"/>
</dbReference>
<comment type="function">
    <text evidence="6">General transcription factor that functions at the core of the DNA-binding multiprotein factor TFIID. Binding of TFIID to the TATA box is the initial transcriptional step of the pre-initiation complex (PIC), playing a role in the activation of eukaryotic genes transcribed by RNA polymerase II.</text>
</comment>
<keyword evidence="3" id="KW-0238">DNA-binding</keyword>
<dbReference type="EMBL" id="OZ075125">
    <property type="protein sequence ID" value="CAL4934377.1"/>
    <property type="molecule type" value="Genomic_DNA"/>
</dbReference>
<dbReference type="InterPro" id="IPR012295">
    <property type="entry name" value="TBP_dom_sf"/>
</dbReference>
<evidence type="ECO:0000256" key="6">
    <source>
        <dbReference type="ARBA" id="ARBA00037612"/>
    </source>
</evidence>
<evidence type="ECO:0000256" key="4">
    <source>
        <dbReference type="ARBA" id="ARBA00023163"/>
    </source>
</evidence>
<dbReference type="AlphaFoldDB" id="A0ABC8XWS9"/>
<dbReference type="GO" id="GO:0003677">
    <property type="term" value="F:DNA binding"/>
    <property type="evidence" value="ECO:0007669"/>
    <property type="project" value="UniProtKB-KW"/>
</dbReference>
<dbReference type="CDD" id="cd04516">
    <property type="entry name" value="TBP_eukaryotes"/>
    <property type="match status" value="1"/>
</dbReference>
<dbReference type="SUPFAM" id="SSF55945">
    <property type="entry name" value="TATA-box binding protein-like"/>
    <property type="match status" value="2"/>
</dbReference>
<sequence length="235" mass="25472">MASVAGAEPTVLGLGLPSGTGAWGGGAGGERAAPPAMSAAEEPAVDLARHPSGLVPTLQNIVSTVNLDCKLNLQDIANKARNAEYNPKRFAAVIMRIRDPKTTALVFASGKMVCTGAKSEEHSRLAARKYARMVQKLGFQARFKDFKIQNMVASCGVKFPIRLEGLALASGMFAHYEPEIFPGLIYRMAVPKIVILVFVSGKVVLTGAKVREDLYTAFENIYPMLVQFRKRQQYV</sequence>
<evidence type="ECO:0000256" key="5">
    <source>
        <dbReference type="ARBA" id="ARBA00023242"/>
    </source>
</evidence>
<dbReference type="Pfam" id="PF00352">
    <property type="entry name" value="TBP"/>
    <property type="match status" value="2"/>
</dbReference>
<protein>
    <recommendedName>
        <fullName evidence="9">TATA-box-binding protein</fullName>
    </recommendedName>
</protein>
<dbReference type="InterPro" id="IPR000814">
    <property type="entry name" value="TBP"/>
</dbReference>
<comment type="similarity">
    <text evidence="2">Belongs to the TBP family.</text>
</comment>
<dbReference type="FunFam" id="3.30.310.10:FF:000001">
    <property type="entry name" value="TATA-box-binding protein 2"/>
    <property type="match status" value="1"/>
</dbReference>
<name>A0ABC8XWS9_9POAL</name>
<evidence type="ECO:0000313" key="8">
    <source>
        <dbReference type="Proteomes" id="UP001497457"/>
    </source>
</evidence>
<dbReference type="PROSITE" id="PS00351">
    <property type="entry name" value="TFIID"/>
    <property type="match status" value="1"/>
</dbReference>
<accession>A0ABC8XWS9</accession>
<evidence type="ECO:0008006" key="9">
    <source>
        <dbReference type="Google" id="ProtNLM"/>
    </source>
</evidence>
<keyword evidence="5" id="KW-0539">Nucleus</keyword>
<evidence type="ECO:0000256" key="3">
    <source>
        <dbReference type="ARBA" id="ARBA00023125"/>
    </source>
</evidence>
<reference evidence="7" key="1">
    <citation type="submission" date="2024-10" db="EMBL/GenBank/DDBJ databases">
        <authorList>
            <person name="Ryan C."/>
        </authorList>
    </citation>
    <scope>NUCLEOTIDE SEQUENCE [LARGE SCALE GENOMIC DNA]</scope>
</reference>
<keyword evidence="4" id="KW-0804">Transcription</keyword>
<dbReference type="Gene3D" id="3.30.310.10">
    <property type="entry name" value="TATA-Binding Protein"/>
    <property type="match status" value="2"/>
</dbReference>
<gene>
    <name evidence="7" type="ORF">URODEC1_LOCUS28633</name>
</gene>
<dbReference type="PANTHER" id="PTHR10126">
    <property type="entry name" value="TATA-BOX BINDING PROTEIN"/>
    <property type="match status" value="1"/>
</dbReference>